<evidence type="ECO:0000256" key="4">
    <source>
        <dbReference type="ARBA" id="ARBA00022807"/>
    </source>
</evidence>
<dbReference type="PANTHER" id="PTHR47053">
    <property type="entry name" value="MUREIN DD-ENDOPEPTIDASE MEPH-RELATED"/>
    <property type="match status" value="1"/>
</dbReference>
<evidence type="ECO:0000313" key="7">
    <source>
        <dbReference type="Proteomes" id="UP000282311"/>
    </source>
</evidence>
<proteinExistence type="inferred from homology"/>
<keyword evidence="2" id="KW-0645">Protease</keyword>
<reference evidence="6 7" key="1">
    <citation type="journal article" date="2007" name="Int. J. Syst. Evol. Microbiol.">
        <title>Paenibacillus ginsengarvi sp. nov., isolated from soil from ginseng cultivation.</title>
        <authorList>
            <person name="Yoon M.H."/>
            <person name="Ten L.N."/>
            <person name="Im W.T."/>
        </authorList>
    </citation>
    <scope>NUCLEOTIDE SEQUENCE [LARGE SCALE GENOMIC DNA]</scope>
    <source>
        <strain evidence="6 7">KCTC 13059</strain>
    </source>
</reference>
<evidence type="ECO:0000313" key="6">
    <source>
        <dbReference type="EMBL" id="RKN72467.1"/>
    </source>
</evidence>
<dbReference type="InterPro" id="IPR038765">
    <property type="entry name" value="Papain-like_cys_pep_sf"/>
</dbReference>
<dbReference type="PANTHER" id="PTHR47053:SF1">
    <property type="entry name" value="MUREIN DD-ENDOPEPTIDASE MEPH-RELATED"/>
    <property type="match status" value="1"/>
</dbReference>
<keyword evidence="3" id="KW-0378">Hydrolase</keyword>
<keyword evidence="4" id="KW-0788">Thiol protease</keyword>
<dbReference type="InterPro" id="IPR000064">
    <property type="entry name" value="NLP_P60_dom"/>
</dbReference>
<keyword evidence="7" id="KW-1185">Reference proteome</keyword>
<dbReference type="EMBL" id="RBAH01000027">
    <property type="protein sequence ID" value="RKN72467.1"/>
    <property type="molecule type" value="Genomic_DNA"/>
</dbReference>
<dbReference type="InterPro" id="IPR051202">
    <property type="entry name" value="Peptidase_C40"/>
</dbReference>
<dbReference type="AlphaFoldDB" id="A0A3B0BKF3"/>
<dbReference type="SUPFAM" id="SSF54001">
    <property type="entry name" value="Cysteine proteinases"/>
    <property type="match status" value="1"/>
</dbReference>
<evidence type="ECO:0000256" key="1">
    <source>
        <dbReference type="ARBA" id="ARBA00007074"/>
    </source>
</evidence>
<gene>
    <name evidence="6" type="ORF">D7M11_28295</name>
</gene>
<accession>A0A3B0BKF3</accession>
<sequence length="141" mass="15308">MSTPAHAETVSTSATRAGSIISTGLKYKGTPYVFGAKSGRTSAFDCSSFTQYLFKKQGISLPRSSKQQSKVGSYVSRSNLKKGDLVFFWTSRTGKGNVGHVAIYMGNGKILHTYKKGVGVTTSSLNSSYWSSHYMTARRVL</sequence>
<dbReference type="Gene3D" id="3.90.1720.10">
    <property type="entry name" value="endopeptidase domain like (from Nostoc punctiforme)"/>
    <property type="match status" value="1"/>
</dbReference>
<name>A0A3B0BKF3_9BACL</name>
<comment type="similarity">
    <text evidence="1">Belongs to the peptidase C40 family.</text>
</comment>
<dbReference type="GO" id="GO:0008234">
    <property type="term" value="F:cysteine-type peptidase activity"/>
    <property type="evidence" value="ECO:0007669"/>
    <property type="project" value="UniProtKB-KW"/>
</dbReference>
<evidence type="ECO:0000256" key="3">
    <source>
        <dbReference type="ARBA" id="ARBA00022801"/>
    </source>
</evidence>
<dbReference type="OrthoDB" id="9813118at2"/>
<dbReference type="GO" id="GO:0006508">
    <property type="term" value="P:proteolysis"/>
    <property type="evidence" value="ECO:0007669"/>
    <property type="project" value="UniProtKB-KW"/>
</dbReference>
<feature type="domain" description="NlpC/P60" evidence="5">
    <location>
        <begin position="14"/>
        <end position="141"/>
    </location>
</feature>
<evidence type="ECO:0000256" key="2">
    <source>
        <dbReference type="ARBA" id="ARBA00022670"/>
    </source>
</evidence>
<dbReference type="PROSITE" id="PS51935">
    <property type="entry name" value="NLPC_P60"/>
    <property type="match status" value="1"/>
</dbReference>
<dbReference type="Pfam" id="PF00877">
    <property type="entry name" value="NLPC_P60"/>
    <property type="match status" value="1"/>
</dbReference>
<evidence type="ECO:0000259" key="5">
    <source>
        <dbReference type="PROSITE" id="PS51935"/>
    </source>
</evidence>
<protein>
    <submittedName>
        <fullName evidence="6">NlpC/P60 family protein</fullName>
    </submittedName>
</protein>
<organism evidence="6 7">
    <name type="scientific">Paenibacillus ginsengarvi</name>
    <dbReference type="NCBI Taxonomy" id="400777"/>
    <lineage>
        <taxon>Bacteria</taxon>
        <taxon>Bacillati</taxon>
        <taxon>Bacillota</taxon>
        <taxon>Bacilli</taxon>
        <taxon>Bacillales</taxon>
        <taxon>Paenibacillaceae</taxon>
        <taxon>Paenibacillus</taxon>
    </lineage>
</organism>
<comment type="caution">
    <text evidence="6">The sequence shown here is derived from an EMBL/GenBank/DDBJ whole genome shotgun (WGS) entry which is preliminary data.</text>
</comment>
<dbReference type="Proteomes" id="UP000282311">
    <property type="component" value="Unassembled WGS sequence"/>
</dbReference>